<keyword evidence="2" id="KW-0812">Transmembrane</keyword>
<feature type="region of interest" description="Disordered" evidence="1">
    <location>
        <begin position="47"/>
        <end position="71"/>
    </location>
</feature>
<comment type="caution">
    <text evidence="4">The sequence shown here is derived from an EMBL/GenBank/DDBJ whole genome shotgun (WGS) entry which is preliminary data.</text>
</comment>
<keyword evidence="2" id="KW-1133">Transmembrane helix</keyword>
<dbReference type="Pfam" id="PF20388">
    <property type="entry name" value="DUF6683"/>
    <property type="match status" value="1"/>
</dbReference>
<organism evidence="4 5">
    <name type="scientific">Sphingomonas xinjiangensis</name>
    <dbReference type="NCBI Taxonomy" id="643568"/>
    <lineage>
        <taxon>Bacteria</taxon>
        <taxon>Pseudomonadati</taxon>
        <taxon>Pseudomonadota</taxon>
        <taxon>Alphaproteobacteria</taxon>
        <taxon>Sphingomonadales</taxon>
        <taxon>Sphingomonadaceae</taxon>
        <taxon>Sphingomonas</taxon>
    </lineage>
</organism>
<evidence type="ECO:0000313" key="4">
    <source>
        <dbReference type="EMBL" id="MBB5710917.1"/>
    </source>
</evidence>
<protein>
    <submittedName>
        <fullName evidence="4">Uncharacterized protein</fullName>
    </submittedName>
</protein>
<evidence type="ECO:0000256" key="2">
    <source>
        <dbReference type="SAM" id="Phobius"/>
    </source>
</evidence>
<gene>
    <name evidence="4" type="ORF">FHT02_002157</name>
</gene>
<accession>A0A840YC31</accession>
<keyword evidence="2" id="KW-0472">Membrane</keyword>
<evidence type="ECO:0000256" key="1">
    <source>
        <dbReference type="SAM" id="MobiDB-lite"/>
    </source>
</evidence>
<dbReference type="EMBL" id="JACIJF010000005">
    <property type="protein sequence ID" value="MBB5710917.1"/>
    <property type="molecule type" value="Genomic_DNA"/>
</dbReference>
<dbReference type="Proteomes" id="UP000527143">
    <property type="component" value="Unassembled WGS sequence"/>
</dbReference>
<feature type="compositionally biased region" description="Low complexity" evidence="1">
    <location>
        <begin position="48"/>
        <end position="63"/>
    </location>
</feature>
<feature type="signal peptide" evidence="3">
    <location>
        <begin position="1"/>
        <end position="21"/>
    </location>
</feature>
<feature type="chain" id="PRO_5032658343" evidence="3">
    <location>
        <begin position="22"/>
        <end position="298"/>
    </location>
</feature>
<evidence type="ECO:0000313" key="5">
    <source>
        <dbReference type="Proteomes" id="UP000527143"/>
    </source>
</evidence>
<proteinExistence type="predicted"/>
<dbReference type="InterPro" id="IPR046505">
    <property type="entry name" value="DUF6683"/>
</dbReference>
<dbReference type="RefSeq" id="WP_184087286.1">
    <property type="nucleotide sequence ID" value="NZ_JACIJF010000005.1"/>
</dbReference>
<feature type="transmembrane region" description="Helical" evidence="2">
    <location>
        <begin position="273"/>
        <end position="293"/>
    </location>
</feature>
<keyword evidence="3" id="KW-0732">Signal</keyword>
<evidence type="ECO:0000256" key="3">
    <source>
        <dbReference type="SAM" id="SignalP"/>
    </source>
</evidence>
<keyword evidence="5" id="KW-1185">Reference proteome</keyword>
<reference evidence="4 5" key="1">
    <citation type="submission" date="2020-08" db="EMBL/GenBank/DDBJ databases">
        <title>Genomic Encyclopedia of Type Strains, Phase IV (KMG-IV): sequencing the most valuable type-strain genomes for metagenomic binning, comparative biology and taxonomic classification.</title>
        <authorList>
            <person name="Goeker M."/>
        </authorList>
    </citation>
    <scope>NUCLEOTIDE SEQUENCE [LARGE SCALE GENOMIC DNA]</scope>
    <source>
        <strain evidence="4 5">DSM 26736</strain>
    </source>
</reference>
<name>A0A840YC31_9SPHN</name>
<sequence length="298" mass="31310">MKRAAAILLGLSLIWPASASAQNMGWSTIIPSVTGTDTLGLHLREQMRGQPRSSQPRGSSQSRRILDAPAASSAQVAQLRYTPSKARRAANLKAFVSKTRAIDPGNAQDLERLFAQGDFIDRLGGLLAPLGIRVDNVADAYTVWMIAAWNATRGRNETPSRGKVQAVRSQLERALGSSTEIAGAGDAAKQELAEALLVQMALVDTAVSQNEKNPDGLRRFGAAVNQGAKRMGLDLTAMELTESGFVPISASSIEPPIAEEGPSKPSGTPNPSYGMLALVAGGAGVGVGGAMLLRRNRS</sequence>
<dbReference type="AlphaFoldDB" id="A0A840YC31"/>